<organism evidence="2 3">
    <name type="scientific">Diploscapter pachys</name>
    <dbReference type="NCBI Taxonomy" id="2018661"/>
    <lineage>
        <taxon>Eukaryota</taxon>
        <taxon>Metazoa</taxon>
        <taxon>Ecdysozoa</taxon>
        <taxon>Nematoda</taxon>
        <taxon>Chromadorea</taxon>
        <taxon>Rhabditida</taxon>
        <taxon>Rhabditina</taxon>
        <taxon>Rhabditomorpha</taxon>
        <taxon>Rhabditoidea</taxon>
        <taxon>Rhabditidae</taxon>
        <taxon>Diploscapter</taxon>
    </lineage>
</organism>
<dbReference type="PANTHER" id="PTHR12069">
    <property type="entry name" value="DNA-DIRECTED RNA POLYMERASES III 80 KDA POLYPEPTIDE RNA POLYMERASE III SUBUNIT 5"/>
    <property type="match status" value="1"/>
</dbReference>
<feature type="compositionally biased region" description="Basic and acidic residues" evidence="1">
    <location>
        <begin position="182"/>
        <end position="191"/>
    </location>
</feature>
<dbReference type="GO" id="GO:0005666">
    <property type="term" value="C:RNA polymerase III complex"/>
    <property type="evidence" value="ECO:0007669"/>
    <property type="project" value="TreeGrafter"/>
</dbReference>
<protein>
    <submittedName>
        <fullName evidence="2">Uncharacterized protein</fullName>
    </submittedName>
</protein>
<dbReference type="GO" id="GO:0042797">
    <property type="term" value="P:tRNA transcription by RNA polymerase III"/>
    <property type="evidence" value="ECO:0007669"/>
    <property type="project" value="TreeGrafter"/>
</dbReference>
<feature type="region of interest" description="Disordered" evidence="1">
    <location>
        <begin position="182"/>
        <end position="217"/>
    </location>
</feature>
<keyword evidence="3" id="KW-1185">Reference proteome</keyword>
<evidence type="ECO:0000256" key="1">
    <source>
        <dbReference type="SAM" id="MobiDB-lite"/>
    </source>
</evidence>
<feature type="compositionally biased region" description="Polar residues" evidence="1">
    <location>
        <begin position="201"/>
        <end position="216"/>
    </location>
</feature>
<dbReference type="STRING" id="2018661.A0A2A2L9D6"/>
<reference evidence="2 3" key="1">
    <citation type="journal article" date="2017" name="Curr. Biol.">
        <title>Genome architecture and evolution of a unichromosomal asexual nematode.</title>
        <authorList>
            <person name="Fradin H."/>
            <person name="Zegar C."/>
            <person name="Gutwein M."/>
            <person name="Lucas J."/>
            <person name="Kovtun M."/>
            <person name="Corcoran D."/>
            <person name="Baugh L.R."/>
            <person name="Kiontke K."/>
            <person name="Gunsalus K."/>
            <person name="Fitch D.H."/>
            <person name="Piano F."/>
        </authorList>
    </citation>
    <scope>NUCLEOTIDE SEQUENCE [LARGE SCALE GENOMIC DNA]</scope>
    <source>
        <strain evidence="2">PF1309</strain>
    </source>
</reference>
<dbReference type="AlphaFoldDB" id="A0A2A2L9D6"/>
<dbReference type="Pfam" id="PF04801">
    <property type="entry name" value="RPC5"/>
    <property type="match status" value="1"/>
</dbReference>
<feature type="region of interest" description="Disordered" evidence="1">
    <location>
        <begin position="1"/>
        <end position="37"/>
    </location>
</feature>
<name>A0A2A2L9D6_9BILA</name>
<proteinExistence type="predicted"/>
<dbReference type="PANTHER" id="PTHR12069:SF0">
    <property type="entry name" value="DNA-DIRECTED RNA POLYMERASE III SUBUNIT RPC5"/>
    <property type="match status" value="1"/>
</dbReference>
<sequence length="315" mass="35126">MSLENDDPNNEKGDAVMDRKKKAKVEVESSDEEMDVDNEELLAEFDVKVATALPNTEAFTIQFPTRKTNVFDGIDPPKARFKNHVKLLEFRIPSNIHSGSYDKEKAKVLMPQPAQAGQMKFDPYGSGLKEEDIFEGRAFQTQSPVINVFGQIKDGSLLICPLSGTFEMRKSLAHLNAKKVKEGGKGAKDDPDMLSDDSDAEQTGASGPRGSAQQQAIRVKFSKPETERQKKRREASALHRERLIANDVWVDMQVHGRNNPYSKDCVQKMQSLAGTGINGDSMEVDSYFNREERGLQPDLRRLVQDVIIKARGNGA</sequence>
<evidence type="ECO:0000313" key="3">
    <source>
        <dbReference type="Proteomes" id="UP000218231"/>
    </source>
</evidence>
<dbReference type="InterPro" id="IPR006886">
    <property type="entry name" value="RNA_pol_III_Rpc5"/>
</dbReference>
<comment type="caution">
    <text evidence="2">The sequence shown here is derived from an EMBL/GenBank/DDBJ whole genome shotgun (WGS) entry which is preliminary data.</text>
</comment>
<evidence type="ECO:0000313" key="2">
    <source>
        <dbReference type="EMBL" id="PAV82891.1"/>
    </source>
</evidence>
<dbReference type="EMBL" id="LIAE01007017">
    <property type="protein sequence ID" value="PAV82891.1"/>
    <property type="molecule type" value="Genomic_DNA"/>
</dbReference>
<dbReference type="OrthoDB" id="340681at2759"/>
<feature type="compositionally biased region" description="Acidic residues" evidence="1">
    <location>
        <begin position="28"/>
        <end position="37"/>
    </location>
</feature>
<accession>A0A2A2L9D6</accession>
<feature type="compositionally biased region" description="Basic and acidic residues" evidence="1">
    <location>
        <begin position="9"/>
        <end position="18"/>
    </location>
</feature>
<gene>
    <name evidence="2" type="ORF">WR25_21159</name>
</gene>
<dbReference type="Proteomes" id="UP000218231">
    <property type="component" value="Unassembled WGS sequence"/>
</dbReference>